<protein>
    <submittedName>
        <fullName evidence="2">Uncharacterized protein</fullName>
    </submittedName>
</protein>
<dbReference type="Proteomes" id="UP001189429">
    <property type="component" value="Unassembled WGS sequence"/>
</dbReference>
<sequence length="968" mass="104889">MRLTMSAINQRPAWIWGKMTPVLLQITDTDVAHHLKRFANEAQHQLRRELREKAIAEGVHACFKQGIYEILRVTSEALKKLKHFMDAEQPRTLQAGLGNDLLSYRPDFATKTLVKATEQPWAKGFTEGNHQIKAEWAKDTYNWFDENGIPSPLPWNDQGAGVSSLGDMEEQSYHGPEGATVKLKSLEGTDEQEVKQFQDAAQHLMERVRGRAAATGGAYDRCLSTQATRSRKTLKKSRRDEWHMAANRDNFHELQKRLKVASRRQVLESIVPQVGKAKDMSKAEVKTRLRSVLGKFSKGLLTKPRVRVSAQATGYKRMYAREGNEKARNEVTGMSTLVFENAFHTVEIPSNLLRYSDKFLAKRELWQAKHKTRAEKQVVLEMASVVDPVSDSRIEPVTKDTPKELSTAHVDLWSAILEATFGTDGCEHIIARPDVSWNIATMTTEEGHDPAALLRLLMFLAKVVLRHDKVLFPLRNLNVKSGHFALLTILKGALTHSWHYRDSLTTMSAGNLQTADTVLDAVRRVLPPGAVLRGLELWPSRENVAKQDGLECAAHVCHYLEEEEGPAAVPWPGNDRIRAVREKMRDAGGALDNEHVKWAKDEGKRREKALPAVARFQNEARRLLKLQILSDSMRQRAEELAQKLANENCSDLELPLPENYAEALQKMMDEKAEAKMVRALRRSGERAAAAEAAFQQSLADKQGNGGAEGTEDKVKGGDKGKGAAEGQSGTEGTADAEGKGGAETTGAAEGKRGTAEDKGCAEGQAEGKGGDMGKGAAEGQNSTEGTADAEGKGGAETTGAAEGKRGTAEDEGCAEGQAEGKGGDKGKGAAEGQNSTEGTAAAEDKGCAEGQAEGKGGDKGKGAAEGQSSTEGTAAAEGKGGAETTGAAEGKHGAEGGTETKGCAEGTHGTEGGTEGATEKAAKAVLKAERDGPRVCSKCRWSHGCHMCDGVKSLRYWLHREGFIPRTW</sequence>
<feature type="compositionally biased region" description="Low complexity" evidence="1">
    <location>
        <begin position="864"/>
        <end position="877"/>
    </location>
</feature>
<feature type="compositionally biased region" description="Low complexity" evidence="1">
    <location>
        <begin position="724"/>
        <end position="735"/>
    </location>
</feature>
<evidence type="ECO:0000313" key="3">
    <source>
        <dbReference type="Proteomes" id="UP001189429"/>
    </source>
</evidence>
<accession>A0ABN9V0W7</accession>
<evidence type="ECO:0000313" key="2">
    <source>
        <dbReference type="EMBL" id="CAK0866343.1"/>
    </source>
</evidence>
<organism evidence="2 3">
    <name type="scientific">Prorocentrum cordatum</name>
    <dbReference type="NCBI Taxonomy" id="2364126"/>
    <lineage>
        <taxon>Eukaryota</taxon>
        <taxon>Sar</taxon>
        <taxon>Alveolata</taxon>
        <taxon>Dinophyceae</taxon>
        <taxon>Prorocentrales</taxon>
        <taxon>Prorocentraceae</taxon>
        <taxon>Prorocentrum</taxon>
    </lineage>
</organism>
<gene>
    <name evidence="2" type="ORF">PCOR1329_LOCUS53543</name>
</gene>
<feature type="compositionally biased region" description="Basic and acidic residues" evidence="1">
    <location>
        <begin position="710"/>
        <end position="722"/>
    </location>
</feature>
<comment type="caution">
    <text evidence="2">The sequence shown here is derived from an EMBL/GenBank/DDBJ whole genome shotgun (WGS) entry which is preliminary data.</text>
</comment>
<dbReference type="EMBL" id="CAUYUJ010016527">
    <property type="protein sequence ID" value="CAK0866343.1"/>
    <property type="molecule type" value="Genomic_DNA"/>
</dbReference>
<keyword evidence="3" id="KW-1185">Reference proteome</keyword>
<name>A0ABN9V0W7_9DINO</name>
<reference evidence="2" key="1">
    <citation type="submission" date="2023-10" db="EMBL/GenBank/DDBJ databases">
        <authorList>
            <person name="Chen Y."/>
            <person name="Shah S."/>
            <person name="Dougan E. K."/>
            <person name="Thang M."/>
            <person name="Chan C."/>
        </authorList>
    </citation>
    <scope>NUCLEOTIDE SEQUENCE [LARGE SCALE GENOMIC DNA]</scope>
</reference>
<dbReference type="PANTHER" id="PTHR40903">
    <property type="entry name" value="GLYCINE-RICH CELL WALL STRUCTURAL PROTEIN 1-LIKE"/>
    <property type="match status" value="1"/>
</dbReference>
<feature type="compositionally biased region" description="Basic and acidic residues" evidence="1">
    <location>
        <begin position="749"/>
        <end position="760"/>
    </location>
</feature>
<feature type="region of interest" description="Disordered" evidence="1">
    <location>
        <begin position="691"/>
        <end position="921"/>
    </location>
</feature>
<dbReference type="PANTHER" id="PTHR40903:SF1">
    <property type="entry name" value="HYPHALLY REGULATED CELL WALL PROTEIN 3"/>
    <property type="match status" value="1"/>
</dbReference>
<proteinExistence type="predicted"/>
<evidence type="ECO:0000256" key="1">
    <source>
        <dbReference type="SAM" id="MobiDB-lite"/>
    </source>
</evidence>